<dbReference type="PANTHER" id="PTHR10566">
    <property type="entry name" value="CHAPERONE-ACTIVITY OF BC1 COMPLEX CABC1 -RELATED"/>
    <property type="match status" value="1"/>
</dbReference>
<dbReference type="Pfam" id="PF03109">
    <property type="entry name" value="ABC1"/>
    <property type="match status" value="1"/>
</dbReference>
<dbReference type="Proteomes" id="UP000268469">
    <property type="component" value="Unassembled WGS sequence"/>
</dbReference>
<dbReference type="InterPro" id="IPR011009">
    <property type="entry name" value="Kinase-like_dom_sf"/>
</dbReference>
<proteinExistence type="inferred from homology"/>
<dbReference type="InterPro" id="IPR000719">
    <property type="entry name" value="Prot_kinase_dom"/>
</dbReference>
<accession>A0A660SFN9</accession>
<dbReference type="SUPFAM" id="SSF56112">
    <property type="entry name" value="Protein kinase-like (PK-like)"/>
    <property type="match status" value="1"/>
</dbReference>
<dbReference type="AlphaFoldDB" id="A0A660SFN9"/>
<comment type="similarity">
    <text evidence="1">Belongs to the protein kinase superfamily. ADCK protein kinase family.</text>
</comment>
<feature type="domain" description="Protein kinase" evidence="3">
    <location>
        <begin position="102"/>
        <end position="444"/>
    </location>
</feature>
<evidence type="ECO:0000256" key="1">
    <source>
        <dbReference type="ARBA" id="ARBA00009670"/>
    </source>
</evidence>
<keyword evidence="2" id="KW-0812">Transmembrane</keyword>
<comment type="caution">
    <text evidence="4">The sequence shown here is derived from an EMBL/GenBank/DDBJ whole genome shotgun (WGS) entry which is preliminary data.</text>
</comment>
<name>A0A660SFN9_UNCW3</name>
<sequence length="538" mass="61118">MARVEHLRRLQEILAVFVRFGFSQAIEASGFGSYLENIRSIFIPKKKLARLRIGQRLAGAFAELGPAFIKLGQFLSTRPDLIPESIATDLATLQDEAPPVGFDKIEPILKEELGENYRRLTDIDPTPLASASIAQVHRARLDGERVVIKIQKPDVGERIRTDLELLTLFARSFAGIIRQFRPVETIRIFEREIRRELNFLNEYRNILRFDRFFKDDPWVVVPKIYRELCTDKILVMEEIDGVKISDREGIIALGQKPKEIARRGAHLILRQLFEFGFFHGDPHPGNIMVNRSGAITLIDFGIVGYLDDRTKDDLAEILIGSLYQETRRIIYALEDLGVTEGLSDESGLERDIGELIDRIRNLPPGEIVLKGAIDEIISIVRSYELRFPPQLFLLGRSLAMIEEIGSRLDPQFDVVGELGPYVQRFLKRRYRAERMLKKIGNQWVEVTSLLKILPGSLRRILSRLAREEYRFSVDLKGTEPISVSIERALNRLSLSILSGTLVVAAVILKNTVARVILLIMAAILFLGVVAGMVRSRML</sequence>
<evidence type="ECO:0000259" key="3">
    <source>
        <dbReference type="PROSITE" id="PS50011"/>
    </source>
</evidence>
<dbReference type="CDD" id="cd05121">
    <property type="entry name" value="ABC1_ADCK3-like"/>
    <property type="match status" value="1"/>
</dbReference>
<evidence type="ECO:0000313" key="5">
    <source>
        <dbReference type="Proteomes" id="UP000268469"/>
    </source>
</evidence>
<dbReference type="PROSITE" id="PS50011">
    <property type="entry name" value="PROTEIN_KINASE_DOM"/>
    <property type="match status" value="1"/>
</dbReference>
<dbReference type="InterPro" id="IPR004147">
    <property type="entry name" value="ABC1_dom"/>
</dbReference>
<gene>
    <name evidence="4" type="ORF">DRP53_07645</name>
</gene>
<protein>
    <recommendedName>
        <fullName evidence="3">Protein kinase domain-containing protein</fullName>
    </recommendedName>
</protein>
<evidence type="ECO:0000313" key="4">
    <source>
        <dbReference type="EMBL" id="RKX69604.1"/>
    </source>
</evidence>
<dbReference type="InterPro" id="IPR050154">
    <property type="entry name" value="UbiB_kinase"/>
</dbReference>
<keyword evidence="2" id="KW-1133">Transmembrane helix</keyword>
<dbReference type="GO" id="GO:0005524">
    <property type="term" value="F:ATP binding"/>
    <property type="evidence" value="ECO:0007669"/>
    <property type="project" value="InterPro"/>
</dbReference>
<dbReference type="GO" id="GO:0004672">
    <property type="term" value="F:protein kinase activity"/>
    <property type="evidence" value="ECO:0007669"/>
    <property type="project" value="InterPro"/>
</dbReference>
<evidence type="ECO:0000256" key="2">
    <source>
        <dbReference type="SAM" id="Phobius"/>
    </source>
</evidence>
<keyword evidence="2" id="KW-0472">Membrane</keyword>
<dbReference type="EMBL" id="QNBE01000075">
    <property type="protein sequence ID" value="RKX69604.1"/>
    <property type="molecule type" value="Genomic_DNA"/>
</dbReference>
<dbReference type="PANTHER" id="PTHR10566:SF113">
    <property type="entry name" value="PROTEIN ACTIVITY OF BC1 COMPLEX KINASE 7, CHLOROPLASTIC"/>
    <property type="match status" value="1"/>
</dbReference>
<dbReference type="Gene3D" id="1.10.510.10">
    <property type="entry name" value="Transferase(Phosphotransferase) domain 1"/>
    <property type="match status" value="1"/>
</dbReference>
<organism evidence="4 5">
    <name type="scientific">candidate division WOR-3 bacterium</name>
    <dbReference type="NCBI Taxonomy" id="2052148"/>
    <lineage>
        <taxon>Bacteria</taxon>
        <taxon>Bacteria division WOR-3</taxon>
    </lineage>
</organism>
<reference evidence="4 5" key="1">
    <citation type="submission" date="2018-06" db="EMBL/GenBank/DDBJ databases">
        <title>Extensive metabolic versatility and redundancy in microbially diverse, dynamic hydrothermal sediments.</title>
        <authorList>
            <person name="Dombrowski N."/>
            <person name="Teske A."/>
            <person name="Baker B.J."/>
        </authorList>
    </citation>
    <scope>NUCLEOTIDE SEQUENCE [LARGE SCALE GENOMIC DNA]</scope>
    <source>
        <strain evidence="4">B36_G15</strain>
    </source>
</reference>
<feature type="transmembrane region" description="Helical" evidence="2">
    <location>
        <begin position="515"/>
        <end position="533"/>
    </location>
</feature>